<evidence type="ECO:0000256" key="14">
    <source>
        <dbReference type="PROSITE-ProRule" id="PRU01360"/>
    </source>
</evidence>
<evidence type="ECO:0000256" key="8">
    <source>
        <dbReference type="ARBA" id="ARBA00023004"/>
    </source>
</evidence>
<gene>
    <name evidence="18" type="ORF">FAZ98_22580</name>
</gene>
<sequence length="803" mass="86544">MSSPRFPLAVITAAVIMAVASLEAPAARAQTAPAPAAASATNFAIPAQPLGSALTELARQANLQLLANPKLIANKTAPAVSGRMTAKQALARVLDGSGLAADLEGGTVTLKTAPAAPVAPVDQAEATLPAVSVTASADDAQRPTEQTHAYTIRSTTAGSKIALSPKETPQSVSVLTRQEMDDFQLNSVNDALRHVTGVTVESYDSYATDYTSRGFHITNLQFDGVGIPLEYTAQYGDIDMAMFDRVEVLRGADGLNAETGNPSATVNFIRKRPTYQFQASGNVSYGSWDTKRVDVDISGPLNKAGTVAGRLVAVHQDGDSFTDRLQPSKDLVYGVVEANLTPSTVATLGFSYEYNRLKGASWGGLPFLDAEGNQLSYGVGTSMAPKWAYFNTQDQRAFAEVTQQLGRRWTWKTSVNYNDIFNNAKFFYPYGSLNADGSGVDSYTSSYVSSNRQLVLDTNVTGKLDLFGRTHDLVFGANFSRSEFTNPSGEGDGDGVPVSYAELLAGSYPEPVFGAATSHTNYLDVRRSLYASSRWSLTDRAHLLLGINYTQAASSGSSDGTGYNQQSSGSAPYVGLTYDLTNQITAYASYTKIFNPQYQLNVENQLLGPARGHSAEAGIKGAFFDNRLNTSFTVYRVRQSNIATEAGFNADTGNYYYSGGSATSEGIEAEIAGQITHDWNVSVGATILRVNDDNGQPTQLFVPRKSAHVSTTWRVPYFDHKLTVGSSLRWQSATSYVEEGVGTARQGAYTELDFMARYDVNKHFTITGTLNNALNKQYWSTMEYNYGTYGAPLNGSVNLAWRY</sequence>
<organism evidence="18 19">
    <name type="scientific">Paraburkholderia acidisoli</name>
    <dbReference type="NCBI Taxonomy" id="2571748"/>
    <lineage>
        <taxon>Bacteria</taxon>
        <taxon>Pseudomonadati</taxon>
        <taxon>Pseudomonadota</taxon>
        <taxon>Betaproteobacteria</taxon>
        <taxon>Burkholderiales</taxon>
        <taxon>Burkholderiaceae</taxon>
        <taxon>Paraburkholderia</taxon>
    </lineage>
</organism>
<keyword evidence="4 14" id="KW-1134">Transmembrane beta strand</keyword>
<evidence type="ECO:0000256" key="10">
    <source>
        <dbReference type="ARBA" id="ARBA00023077"/>
    </source>
</evidence>
<dbReference type="Gene3D" id="2.40.170.20">
    <property type="entry name" value="TonB-dependent receptor, beta-barrel domain"/>
    <property type="match status" value="1"/>
</dbReference>
<keyword evidence="9" id="KW-0406">Ion transport</keyword>
<evidence type="ECO:0000256" key="6">
    <source>
        <dbReference type="ARBA" id="ARBA00022692"/>
    </source>
</evidence>
<evidence type="ECO:0000256" key="9">
    <source>
        <dbReference type="ARBA" id="ARBA00023065"/>
    </source>
</evidence>
<dbReference type="Gene3D" id="3.55.50.30">
    <property type="match status" value="1"/>
</dbReference>
<dbReference type="GO" id="GO:0015891">
    <property type="term" value="P:siderophore transport"/>
    <property type="evidence" value="ECO:0007669"/>
    <property type="project" value="InterPro"/>
</dbReference>
<accession>A0A7Z2JIR9</accession>
<keyword evidence="13 14" id="KW-0998">Cell outer membrane</keyword>
<dbReference type="GO" id="GO:0038023">
    <property type="term" value="F:signaling receptor activity"/>
    <property type="evidence" value="ECO:0007669"/>
    <property type="project" value="InterPro"/>
</dbReference>
<dbReference type="GO" id="GO:0009279">
    <property type="term" value="C:cell outer membrane"/>
    <property type="evidence" value="ECO:0007669"/>
    <property type="project" value="UniProtKB-SubCell"/>
</dbReference>
<evidence type="ECO:0000256" key="5">
    <source>
        <dbReference type="ARBA" id="ARBA00022496"/>
    </source>
</evidence>
<dbReference type="RefSeq" id="WP_158954245.1">
    <property type="nucleotide sequence ID" value="NZ_CP046915.1"/>
</dbReference>
<evidence type="ECO:0000256" key="16">
    <source>
        <dbReference type="SAM" id="SignalP"/>
    </source>
</evidence>
<evidence type="ECO:0000256" key="7">
    <source>
        <dbReference type="ARBA" id="ARBA00022729"/>
    </source>
</evidence>
<evidence type="ECO:0000256" key="12">
    <source>
        <dbReference type="ARBA" id="ARBA00023170"/>
    </source>
</evidence>
<name>A0A7Z2JIR9_9BURK</name>
<evidence type="ECO:0000313" key="19">
    <source>
        <dbReference type="Proteomes" id="UP000433577"/>
    </source>
</evidence>
<dbReference type="InterPro" id="IPR011662">
    <property type="entry name" value="Secretin/TonB_short_N"/>
</dbReference>
<dbReference type="CDD" id="cd01347">
    <property type="entry name" value="ligand_gated_channel"/>
    <property type="match status" value="1"/>
</dbReference>
<proteinExistence type="inferred from homology"/>
<dbReference type="Pfam" id="PF07715">
    <property type="entry name" value="Plug"/>
    <property type="match status" value="1"/>
</dbReference>
<keyword evidence="11 14" id="KW-0472">Membrane</keyword>
<evidence type="ECO:0000256" key="1">
    <source>
        <dbReference type="ARBA" id="ARBA00004571"/>
    </source>
</evidence>
<dbReference type="Proteomes" id="UP000433577">
    <property type="component" value="Chromosome 3"/>
</dbReference>
<evidence type="ECO:0000259" key="17">
    <source>
        <dbReference type="SMART" id="SM00965"/>
    </source>
</evidence>
<keyword evidence="5" id="KW-0410">Iron transport</keyword>
<evidence type="ECO:0000313" key="18">
    <source>
        <dbReference type="EMBL" id="QGZ64625.1"/>
    </source>
</evidence>
<dbReference type="Pfam" id="PF00593">
    <property type="entry name" value="TonB_dep_Rec_b-barrel"/>
    <property type="match status" value="1"/>
</dbReference>
<dbReference type="InterPro" id="IPR010105">
    <property type="entry name" value="TonB_sidphr_rcpt"/>
</dbReference>
<keyword evidence="12 18" id="KW-0675">Receptor</keyword>
<dbReference type="GO" id="GO:0015344">
    <property type="term" value="F:siderophore uptake transmembrane transporter activity"/>
    <property type="evidence" value="ECO:0007669"/>
    <property type="project" value="TreeGrafter"/>
</dbReference>
<dbReference type="KEGG" id="pacs:FAZ98_22580"/>
<reference evidence="18 19" key="1">
    <citation type="submission" date="2019-12" db="EMBL/GenBank/DDBJ databases">
        <title>Paraburkholderia acidiphila 7Q-K02 sp. nov and Paraburkholderia acidisoli DHF22 sp. nov., two strains isolated from forest soil.</title>
        <authorList>
            <person name="Gao Z."/>
            <person name="Qiu L."/>
        </authorList>
    </citation>
    <scope>NUCLEOTIDE SEQUENCE [LARGE SCALE GENOMIC DNA]</scope>
    <source>
        <strain evidence="18 19">DHF22</strain>
    </source>
</reference>
<feature type="signal peptide" evidence="16">
    <location>
        <begin position="1"/>
        <end position="29"/>
    </location>
</feature>
<feature type="domain" description="Secretin/TonB short N-terminal" evidence="17">
    <location>
        <begin position="63"/>
        <end position="113"/>
    </location>
</feature>
<evidence type="ECO:0000256" key="4">
    <source>
        <dbReference type="ARBA" id="ARBA00022452"/>
    </source>
</evidence>
<dbReference type="SUPFAM" id="SSF56935">
    <property type="entry name" value="Porins"/>
    <property type="match status" value="1"/>
</dbReference>
<dbReference type="InterPro" id="IPR012910">
    <property type="entry name" value="Plug_dom"/>
</dbReference>
<dbReference type="OrthoDB" id="174652at2"/>
<dbReference type="InterPro" id="IPR039426">
    <property type="entry name" value="TonB-dep_rcpt-like"/>
</dbReference>
<dbReference type="EMBL" id="CP046915">
    <property type="protein sequence ID" value="QGZ64625.1"/>
    <property type="molecule type" value="Genomic_DNA"/>
</dbReference>
<evidence type="ECO:0000256" key="15">
    <source>
        <dbReference type="RuleBase" id="RU003357"/>
    </source>
</evidence>
<dbReference type="PANTHER" id="PTHR32552">
    <property type="entry name" value="FERRICHROME IRON RECEPTOR-RELATED"/>
    <property type="match status" value="1"/>
</dbReference>
<dbReference type="InterPro" id="IPR000531">
    <property type="entry name" value="Beta-barrel_TonB"/>
</dbReference>
<keyword evidence="19" id="KW-1185">Reference proteome</keyword>
<dbReference type="AlphaFoldDB" id="A0A7Z2JIR9"/>
<evidence type="ECO:0000256" key="3">
    <source>
        <dbReference type="ARBA" id="ARBA00022448"/>
    </source>
</evidence>
<dbReference type="SMART" id="SM00965">
    <property type="entry name" value="STN"/>
    <property type="match status" value="1"/>
</dbReference>
<dbReference type="Pfam" id="PF07660">
    <property type="entry name" value="STN"/>
    <property type="match status" value="1"/>
</dbReference>
<keyword evidence="6 14" id="KW-0812">Transmembrane</keyword>
<feature type="chain" id="PRO_5030822691" evidence="16">
    <location>
        <begin position="30"/>
        <end position="803"/>
    </location>
</feature>
<comment type="similarity">
    <text evidence="2 14 15">Belongs to the TonB-dependent receptor family.</text>
</comment>
<evidence type="ECO:0000256" key="2">
    <source>
        <dbReference type="ARBA" id="ARBA00009810"/>
    </source>
</evidence>
<dbReference type="NCBIfam" id="TIGR01783">
    <property type="entry name" value="TonB-siderophor"/>
    <property type="match status" value="1"/>
</dbReference>
<keyword evidence="3 14" id="KW-0813">Transport</keyword>
<dbReference type="InterPro" id="IPR037066">
    <property type="entry name" value="Plug_dom_sf"/>
</dbReference>
<evidence type="ECO:0000256" key="11">
    <source>
        <dbReference type="ARBA" id="ARBA00023136"/>
    </source>
</evidence>
<keyword evidence="10 15" id="KW-0798">TonB box</keyword>
<comment type="subcellular location">
    <subcellularLocation>
        <location evidence="1 14">Cell outer membrane</location>
        <topology evidence="1 14">Multi-pass membrane protein</topology>
    </subcellularLocation>
</comment>
<dbReference type="InterPro" id="IPR036942">
    <property type="entry name" value="Beta-barrel_TonB_sf"/>
</dbReference>
<dbReference type="PROSITE" id="PS52016">
    <property type="entry name" value="TONB_DEPENDENT_REC_3"/>
    <property type="match status" value="1"/>
</dbReference>
<dbReference type="PANTHER" id="PTHR32552:SF74">
    <property type="entry name" value="HYDROXAMATE SIDEROPHORE RECEPTOR FHUE"/>
    <property type="match status" value="1"/>
</dbReference>
<protein>
    <submittedName>
        <fullName evidence="18">TonB-dependent siderophore receptor</fullName>
    </submittedName>
</protein>
<keyword evidence="8" id="KW-0408">Iron</keyword>
<evidence type="ECO:0000256" key="13">
    <source>
        <dbReference type="ARBA" id="ARBA00023237"/>
    </source>
</evidence>
<dbReference type="FunFam" id="2.170.130.10:FF:000010">
    <property type="entry name" value="Ferripyoverdine receptor"/>
    <property type="match status" value="1"/>
</dbReference>
<keyword evidence="7 16" id="KW-0732">Signal</keyword>
<dbReference type="Gene3D" id="2.170.130.10">
    <property type="entry name" value="TonB-dependent receptor, plug domain"/>
    <property type="match status" value="1"/>
</dbReference>